<protein>
    <submittedName>
        <fullName evidence="1">Uncharacterized protein</fullName>
    </submittedName>
</protein>
<dbReference type="Proteomes" id="UP000237105">
    <property type="component" value="Unassembled WGS sequence"/>
</dbReference>
<proteinExistence type="predicted"/>
<dbReference type="EMBL" id="JXTB01000042">
    <property type="protein sequence ID" value="PON71830.1"/>
    <property type="molecule type" value="Genomic_DNA"/>
</dbReference>
<dbReference type="AlphaFoldDB" id="A0A2P5DEZ0"/>
<comment type="caution">
    <text evidence="1">The sequence shown here is derived from an EMBL/GenBank/DDBJ whole genome shotgun (WGS) entry which is preliminary data.</text>
</comment>
<sequence length="24" mass="2677">PIPELPIVRMIKALLKFQGSPNNT</sequence>
<feature type="non-terminal residue" evidence="1">
    <location>
        <position position="1"/>
    </location>
</feature>
<reference evidence="2" key="1">
    <citation type="submission" date="2016-06" db="EMBL/GenBank/DDBJ databases">
        <title>Parallel loss of symbiosis genes in relatives of nitrogen-fixing non-legume Parasponia.</title>
        <authorList>
            <person name="Van Velzen R."/>
            <person name="Holmer R."/>
            <person name="Bu F."/>
            <person name="Rutten L."/>
            <person name="Van Zeijl A."/>
            <person name="Liu W."/>
            <person name="Santuari L."/>
            <person name="Cao Q."/>
            <person name="Sharma T."/>
            <person name="Shen D."/>
            <person name="Roswanjaya Y."/>
            <person name="Wardhani T."/>
            <person name="Kalhor M.S."/>
            <person name="Jansen J."/>
            <person name="Van den Hoogen J."/>
            <person name="Gungor B."/>
            <person name="Hartog M."/>
            <person name="Hontelez J."/>
            <person name="Verver J."/>
            <person name="Yang W.-C."/>
            <person name="Schijlen E."/>
            <person name="Repin R."/>
            <person name="Schilthuizen M."/>
            <person name="Schranz E."/>
            <person name="Heidstra R."/>
            <person name="Miyata K."/>
            <person name="Fedorova E."/>
            <person name="Kohlen W."/>
            <person name="Bisseling T."/>
            <person name="Smit S."/>
            <person name="Geurts R."/>
        </authorList>
    </citation>
    <scope>NUCLEOTIDE SEQUENCE [LARGE SCALE GENOMIC DNA]</scope>
    <source>
        <strain evidence="2">cv. WU1-14</strain>
    </source>
</reference>
<evidence type="ECO:0000313" key="2">
    <source>
        <dbReference type="Proteomes" id="UP000237105"/>
    </source>
</evidence>
<keyword evidence="2" id="KW-1185">Reference proteome</keyword>
<accession>A0A2P5DEZ0</accession>
<name>A0A2P5DEZ0_PARAD</name>
<organism evidence="1 2">
    <name type="scientific">Parasponia andersonii</name>
    <name type="common">Sponia andersonii</name>
    <dbReference type="NCBI Taxonomy" id="3476"/>
    <lineage>
        <taxon>Eukaryota</taxon>
        <taxon>Viridiplantae</taxon>
        <taxon>Streptophyta</taxon>
        <taxon>Embryophyta</taxon>
        <taxon>Tracheophyta</taxon>
        <taxon>Spermatophyta</taxon>
        <taxon>Magnoliopsida</taxon>
        <taxon>eudicotyledons</taxon>
        <taxon>Gunneridae</taxon>
        <taxon>Pentapetalae</taxon>
        <taxon>rosids</taxon>
        <taxon>fabids</taxon>
        <taxon>Rosales</taxon>
        <taxon>Cannabaceae</taxon>
        <taxon>Parasponia</taxon>
    </lineage>
</organism>
<gene>
    <name evidence="1" type="ORF">PanWU01x14_070170</name>
</gene>
<evidence type="ECO:0000313" key="1">
    <source>
        <dbReference type="EMBL" id="PON71830.1"/>
    </source>
</evidence>